<dbReference type="PANTHER" id="PTHR22916:SF64">
    <property type="entry name" value="TRANSFERASE, PUTATIVE-RELATED"/>
    <property type="match status" value="1"/>
</dbReference>
<proteinExistence type="predicted"/>
<dbReference type="Pfam" id="PF00535">
    <property type="entry name" value="Glycos_transf_2"/>
    <property type="match status" value="1"/>
</dbReference>
<name>A0A1F7YVH1_9BACT</name>
<dbReference type="EMBL" id="MGGP01000028">
    <property type="protein sequence ID" value="OGM31323.1"/>
    <property type="molecule type" value="Genomic_DNA"/>
</dbReference>
<feature type="domain" description="Glycosyltransferase 2-like" evidence="2">
    <location>
        <begin position="7"/>
        <end position="146"/>
    </location>
</feature>
<sequence length="335" mass="39053">MTLPSISVCIATYNSGKTLNECLKLIRSQDYPQGKIEIILGDGGSIDETLKIAKKYNAKVIKIPPKKQHAEYNRGVAFNMAKGEFALILDHDNFLPSKNWLTEMVEPLQDNPKMVAATTQYYHYSKKDKILDRYFALFGTSEPLPYFLKKADRSKQTDRDLRFAGEIVDRGKYYIVHFLRKPETFPSIGSNGTLMRRRLVLDNAQADPDHHYPIDVLVDVLLKGHSEFGIVKNSIIHLTHSRGFIEFMKRRKRFVEQYHFEEKRKRRWSVVMPSDKPKVFLYILYSLTVVLPIIEAINGYRKIPDIAWFFHPIMCFTTTLIYGYVTIKFALKRWM</sequence>
<dbReference type="Proteomes" id="UP000178870">
    <property type="component" value="Unassembled WGS sequence"/>
</dbReference>
<keyword evidence="1" id="KW-0812">Transmembrane</keyword>
<evidence type="ECO:0000256" key="1">
    <source>
        <dbReference type="SAM" id="Phobius"/>
    </source>
</evidence>
<dbReference type="Gene3D" id="3.90.550.10">
    <property type="entry name" value="Spore Coat Polysaccharide Biosynthesis Protein SpsA, Chain A"/>
    <property type="match status" value="1"/>
</dbReference>
<keyword evidence="1" id="KW-1133">Transmembrane helix</keyword>
<dbReference type="InterPro" id="IPR001173">
    <property type="entry name" value="Glyco_trans_2-like"/>
</dbReference>
<evidence type="ECO:0000313" key="4">
    <source>
        <dbReference type="Proteomes" id="UP000178870"/>
    </source>
</evidence>
<dbReference type="AlphaFoldDB" id="A0A1F7YVH1"/>
<dbReference type="SUPFAM" id="SSF53448">
    <property type="entry name" value="Nucleotide-diphospho-sugar transferases"/>
    <property type="match status" value="1"/>
</dbReference>
<dbReference type="InterPro" id="IPR029044">
    <property type="entry name" value="Nucleotide-diphossugar_trans"/>
</dbReference>
<organism evidence="3 4">
    <name type="scientific">Candidatus Woesebacteria bacterium RIFCSPHIGHO2_01_FULL_44_21</name>
    <dbReference type="NCBI Taxonomy" id="1802503"/>
    <lineage>
        <taxon>Bacteria</taxon>
        <taxon>Candidatus Woeseibacteriota</taxon>
    </lineage>
</organism>
<gene>
    <name evidence="3" type="ORF">A2803_03975</name>
</gene>
<evidence type="ECO:0000313" key="3">
    <source>
        <dbReference type="EMBL" id="OGM31323.1"/>
    </source>
</evidence>
<feature type="transmembrane region" description="Helical" evidence="1">
    <location>
        <begin position="306"/>
        <end position="325"/>
    </location>
</feature>
<reference evidence="3 4" key="1">
    <citation type="journal article" date="2016" name="Nat. Commun.">
        <title>Thousands of microbial genomes shed light on interconnected biogeochemical processes in an aquifer system.</title>
        <authorList>
            <person name="Anantharaman K."/>
            <person name="Brown C.T."/>
            <person name="Hug L.A."/>
            <person name="Sharon I."/>
            <person name="Castelle C.J."/>
            <person name="Probst A.J."/>
            <person name="Thomas B.C."/>
            <person name="Singh A."/>
            <person name="Wilkins M.J."/>
            <person name="Karaoz U."/>
            <person name="Brodie E.L."/>
            <person name="Williams K.H."/>
            <person name="Hubbard S.S."/>
            <person name="Banfield J.F."/>
        </authorList>
    </citation>
    <scope>NUCLEOTIDE SEQUENCE [LARGE SCALE GENOMIC DNA]</scope>
</reference>
<feature type="transmembrane region" description="Helical" evidence="1">
    <location>
        <begin position="279"/>
        <end position="300"/>
    </location>
</feature>
<dbReference type="PANTHER" id="PTHR22916">
    <property type="entry name" value="GLYCOSYLTRANSFERASE"/>
    <property type="match status" value="1"/>
</dbReference>
<protein>
    <recommendedName>
        <fullName evidence="2">Glycosyltransferase 2-like domain-containing protein</fullName>
    </recommendedName>
</protein>
<comment type="caution">
    <text evidence="3">The sequence shown here is derived from an EMBL/GenBank/DDBJ whole genome shotgun (WGS) entry which is preliminary data.</text>
</comment>
<evidence type="ECO:0000259" key="2">
    <source>
        <dbReference type="Pfam" id="PF00535"/>
    </source>
</evidence>
<keyword evidence="1" id="KW-0472">Membrane</keyword>
<accession>A0A1F7YVH1</accession>